<evidence type="ECO:0000313" key="2">
    <source>
        <dbReference type="EMBL" id="MBO8475470.1"/>
    </source>
</evidence>
<reference evidence="2" key="1">
    <citation type="submission" date="2020-10" db="EMBL/GenBank/DDBJ databases">
        <authorList>
            <person name="Gilroy R."/>
        </authorList>
    </citation>
    <scope>NUCLEOTIDE SEQUENCE</scope>
    <source>
        <strain evidence="2">6919</strain>
    </source>
</reference>
<protein>
    <recommendedName>
        <fullName evidence="4">Right handed beta helix domain-containing protein</fullName>
    </recommendedName>
</protein>
<organism evidence="2 3">
    <name type="scientific">Candidatus Limisoma faecipullorum</name>
    <dbReference type="NCBI Taxonomy" id="2840854"/>
    <lineage>
        <taxon>Bacteria</taxon>
        <taxon>Pseudomonadati</taxon>
        <taxon>Bacteroidota</taxon>
        <taxon>Bacteroidia</taxon>
        <taxon>Bacteroidales</taxon>
        <taxon>Candidatus Limisoma</taxon>
    </lineage>
</organism>
<feature type="chain" id="PRO_5038986907" description="Right handed beta helix domain-containing protein" evidence="1">
    <location>
        <begin position="22"/>
        <end position="474"/>
    </location>
</feature>
<dbReference type="SUPFAM" id="SSF51126">
    <property type="entry name" value="Pectin lyase-like"/>
    <property type="match status" value="1"/>
</dbReference>
<dbReference type="AlphaFoldDB" id="A0A9D9IND5"/>
<reference evidence="2" key="2">
    <citation type="journal article" date="2021" name="PeerJ">
        <title>Extensive microbial diversity within the chicken gut microbiome revealed by metagenomics and culture.</title>
        <authorList>
            <person name="Gilroy R."/>
            <person name="Ravi A."/>
            <person name="Getino M."/>
            <person name="Pursley I."/>
            <person name="Horton D.L."/>
            <person name="Alikhan N.F."/>
            <person name="Baker D."/>
            <person name="Gharbi K."/>
            <person name="Hall N."/>
            <person name="Watson M."/>
            <person name="Adriaenssens E.M."/>
            <person name="Foster-Nyarko E."/>
            <person name="Jarju S."/>
            <person name="Secka A."/>
            <person name="Antonio M."/>
            <person name="Oren A."/>
            <person name="Chaudhuri R.R."/>
            <person name="La Ragione R."/>
            <person name="Hildebrand F."/>
            <person name="Pallen M.J."/>
        </authorList>
    </citation>
    <scope>NUCLEOTIDE SEQUENCE</scope>
    <source>
        <strain evidence="2">6919</strain>
    </source>
</reference>
<proteinExistence type="predicted"/>
<evidence type="ECO:0008006" key="4">
    <source>
        <dbReference type="Google" id="ProtNLM"/>
    </source>
</evidence>
<keyword evidence="1" id="KW-0732">Signal</keyword>
<evidence type="ECO:0000313" key="3">
    <source>
        <dbReference type="Proteomes" id="UP000823598"/>
    </source>
</evidence>
<feature type="signal peptide" evidence="1">
    <location>
        <begin position="1"/>
        <end position="21"/>
    </location>
</feature>
<gene>
    <name evidence="2" type="ORF">IAB88_00575</name>
</gene>
<sequence length="474" mass="53170">MKKLLFLICAVIVFCVSSCIEDDFTTSSSDLLEFSTDTLSFDTVFTGETTATKRFLVYNRHKKQLNISRIYMDGIPEGARFYLNVDGRSGEEFSDIEVRGEDSIYVFVETHIDVNNENLPFDIFANLKFRTNGVEQAVVLRAAGQNAHTVRDWHIAENATLSTDRPYRVMDSIVVEEGATLTIPAATTVYFHDKARIKVRGTLVAAGEQGRPVTLRADRLDNVAGEIPFDLMSGQWDGIQLERQSFDNEFRYLVMYGSSTGVVADSCGVLDRRKLYMLNSVLHNSAGSVLASRHSWIDADGCEFSDSKDGVVDLTGGKHTFNNCTFANYYLFDAVTGPILSLWYVLPDDKIYDNPLMSARFNNCIVYGNASDISEGDLTGSDVLLQYCLLRSTGTDDNNFFNCVWGGDPLFYTVREDYIFDYRLRNESGAIGKGSRELCPPSVQFDLYGNDRFLSDDIDIGAYVWIPESEETEQ</sequence>
<dbReference type="Proteomes" id="UP000823598">
    <property type="component" value="Unassembled WGS sequence"/>
</dbReference>
<evidence type="ECO:0000256" key="1">
    <source>
        <dbReference type="SAM" id="SignalP"/>
    </source>
</evidence>
<dbReference type="InterPro" id="IPR011050">
    <property type="entry name" value="Pectin_lyase_fold/virulence"/>
</dbReference>
<comment type="caution">
    <text evidence="2">The sequence shown here is derived from an EMBL/GenBank/DDBJ whole genome shotgun (WGS) entry which is preliminary data.</text>
</comment>
<name>A0A9D9IND5_9BACT</name>
<dbReference type="EMBL" id="JADIMC010000010">
    <property type="protein sequence ID" value="MBO8475470.1"/>
    <property type="molecule type" value="Genomic_DNA"/>
</dbReference>
<dbReference type="Gene3D" id="2.160.20.10">
    <property type="entry name" value="Single-stranded right-handed beta-helix, Pectin lyase-like"/>
    <property type="match status" value="1"/>
</dbReference>
<dbReference type="InterPro" id="IPR012334">
    <property type="entry name" value="Pectin_lyas_fold"/>
</dbReference>
<accession>A0A9D9IND5</accession>